<organism evidence="1 2">
    <name type="scientific">Streptomyces dysideae</name>
    <dbReference type="NCBI Taxonomy" id="909626"/>
    <lineage>
        <taxon>Bacteria</taxon>
        <taxon>Bacillati</taxon>
        <taxon>Actinomycetota</taxon>
        <taxon>Actinomycetes</taxon>
        <taxon>Kitasatosporales</taxon>
        <taxon>Streptomycetaceae</taxon>
        <taxon>Streptomyces</taxon>
    </lineage>
</organism>
<dbReference type="Proteomes" id="UP000053260">
    <property type="component" value="Unassembled WGS sequence"/>
</dbReference>
<evidence type="ECO:0008006" key="3">
    <source>
        <dbReference type="Google" id="ProtNLM"/>
    </source>
</evidence>
<reference evidence="1 2" key="1">
    <citation type="submission" date="2015-10" db="EMBL/GenBank/DDBJ databases">
        <title>Draft genome sequence of Streptomyces sp. RV15, isolated from a marine sponge.</title>
        <authorList>
            <person name="Ruckert C."/>
            <person name="Abdelmohsen U.R."/>
            <person name="Winkler A."/>
            <person name="Hentschel U."/>
            <person name="Kalinowski J."/>
            <person name="Kampfer P."/>
            <person name="Glaeser S."/>
        </authorList>
    </citation>
    <scope>NUCLEOTIDE SEQUENCE [LARGE SCALE GENOMIC DNA]</scope>
    <source>
        <strain evidence="1 2">RV15</strain>
    </source>
</reference>
<sequence length="563" mass="61942">MTTSTTKRTLYRLPDVAPTLDAMFDALDHDHLASIGADIRIPEGRLTVPSLVVTAPMEKEEASWIPDVTRTTGLAFSESVRRPSCLHLLAVDDHVYAIGYDQGFRLIPNRLKDKRFGLSFAIRQVDPMQVQDLAAQALGVARTDITIAPGGVPVLSLGVQEHSQIVRRLGGYLDGRALTRARTGRGEIFSADGGCGLRLPLGIEAEDLVADIREIARVCREVAPQPALEFVEHIVPLKDDPTVTRLEQALDQALGEPADGRIASTIPMDHWEDCTAAHAVHIKINSSEAGRFDQFDLEYVLRRACIQRAGQRLEALKQGTVSLYRHHRATAQDLLTSTTALRWIEANLSLGSRRFCLLDGEWYEIGATYLDAVRSSVARLFAPVSSVNLPPWRAGDTERTYNAHVPDQIDDYVCMDRKNARNPLRPTTEFEVCDLLTSDGTLVMVKHAHGGSGPLSHLFSQGLVAVQLLQKSAEVRAEFAQRVFEESKGKHVLPDDFMPKRVVFAILLKHGTTLTPETLFPFSQVTLAQTAKTLESWGVTVEVVGIPEEASAADARPEFRAAA</sequence>
<name>A0A101V1Q8_9ACTN</name>
<dbReference type="Pfam" id="PF19614">
    <property type="entry name" value="DUF6119"/>
    <property type="match status" value="1"/>
</dbReference>
<dbReference type="STRING" id="909626.AQJ91_13220"/>
<dbReference type="RefSeq" id="WP_067020109.1">
    <property type="nucleotide sequence ID" value="NZ_KQ949080.1"/>
</dbReference>
<proteinExistence type="predicted"/>
<evidence type="ECO:0000313" key="1">
    <source>
        <dbReference type="EMBL" id="KUO20853.1"/>
    </source>
</evidence>
<dbReference type="AlphaFoldDB" id="A0A101V1Q8"/>
<dbReference type="EMBL" id="LMXB01000031">
    <property type="protein sequence ID" value="KUO20853.1"/>
    <property type="molecule type" value="Genomic_DNA"/>
</dbReference>
<gene>
    <name evidence="1" type="ORF">AQJ91_13220</name>
</gene>
<evidence type="ECO:0000313" key="2">
    <source>
        <dbReference type="Proteomes" id="UP000053260"/>
    </source>
</evidence>
<accession>A0A101V1Q8</accession>
<protein>
    <recommendedName>
        <fullName evidence="3">Sporadically distributed protein, TIGR04141 family</fullName>
    </recommendedName>
</protein>
<dbReference type="NCBIfam" id="TIGR04141">
    <property type="entry name" value="TIGR04141 family sporadically distributed protein"/>
    <property type="match status" value="1"/>
</dbReference>
<comment type="caution">
    <text evidence="1">The sequence shown here is derived from an EMBL/GenBank/DDBJ whole genome shotgun (WGS) entry which is preliminary data.</text>
</comment>
<keyword evidence="2" id="KW-1185">Reference proteome</keyword>
<dbReference type="InterPro" id="IPR026487">
    <property type="entry name" value="CHP04141"/>
</dbReference>